<protein>
    <recommendedName>
        <fullName evidence="5">PBP family phospholipid-binding protein</fullName>
    </recommendedName>
</protein>
<dbReference type="SUPFAM" id="SSF49777">
    <property type="entry name" value="PEBP-like"/>
    <property type="match status" value="1"/>
</dbReference>
<dbReference type="Pfam" id="PF01161">
    <property type="entry name" value="PBP"/>
    <property type="match status" value="1"/>
</dbReference>
<evidence type="ECO:0000313" key="4">
    <source>
        <dbReference type="Proteomes" id="UP000218965"/>
    </source>
</evidence>
<proteinExistence type="inferred from homology"/>
<dbReference type="CDD" id="cd00865">
    <property type="entry name" value="PEBP_bact_arch"/>
    <property type="match status" value="1"/>
</dbReference>
<evidence type="ECO:0000313" key="3">
    <source>
        <dbReference type="EMBL" id="BAU31946.1"/>
    </source>
</evidence>
<dbReference type="InterPro" id="IPR008914">
    <property type="entry name" value="PEBP"/>
</dbReference>
<gene>
    <name evidence="3" type="ORF">MalAC0309_1085</name>
</gene>
<dbReference type="Gene3D" id="3.90.280.10">
    <property type="entry name" value="PEBP-like"/>
    <property type="match status" value="1"/>
</dbReference>
<name>A0A0U4WVU9_9MICO</name>
<dbReference type="KEGG" id="malk:MalAC0309_1085"/>
<dbReference type="InterPro" id="IPR005247">
    <property type="entry name" value="YbhB_YbcL/LppC-like"/>
</dbReference>
<feature type="region of interest" description="Disordered" evidence="2">
    <location>
        <begin position="32"/>
        <end position="51"/>
    </location>
</feature>
<dbReference type="Proteomes" id="UP000218965">
    <property type="component" value="Chromosome"/>
</dbReference>
<reference evidence="3 4" key="2">
    <citation type="submission" date="2016-01" db="EMBL/GenBank/DDBJ databases">
        <title>Microcella alkaliphila JAM AC0309 whole genome shotgun sequence.</title>
        <authorList>
            <person name="Kurata A."/>
            <person name="Hirose Y."/>
            <person name="Kishimoto N."/>
            <person name="Kobayashi T."/>
        </authorList>
    </citation>
    <scope>NUCLEOTIDE SEQUENCE [LARGE SCALE GENOMIC DNA]</scope>
    <source>
        <strain evidence="3 4">JAM AC0309</strain>
    </source>
</reference>
<evidence type="ECO:0000256" key="2">
    <source>
        <dbReference type="SAM" id="MobiDB-lite"/>
    </source>
</evidence>
<sequence>MNDPFWKLPEVPHFSLTSPDLEDGAALPPWARSGIAGAGGDDRSPELEWSGAPESTQSFALTMYDPDAPTGSGWWHWAVHGIPATTTSLPSNAGDPEAALLPHGAVMLPNEIRVPRYLGAAPPAGHGDHRYYFVLSALDTAVLDVDPASTPAYLGFVLRDHIIGRAVLMGTSRTD</sequence>
<organism evidence="3 4">
    <name type="scientific">Microcella alkaliphila</name>
    <dbReference type="NCBI Taxonomy" id="279828"/>
    <lineage>
        <taxon>Bacteria</taxon>
        <taxon>Bacillati</taxon>
        <taxon>Actinomycetota</taxon>
        <taxon>Actinomycetes</taxon>
        <taxon>Micrococcales</taxon>
        <taxon>Microbacteriaceae</taxon>
        <taxon>Microcella</taxon>
    </lineage>
</organism>
<evidence type="ECO:0008006" key="5">
    <source>
        <dbReference type="Google" id="ProtNLM"/>
    </source>
</evidence>
<dbReference type="EMBL" id="AP017315">
    <property type="protein sequence ID" value="BAU31946.1"/>
    <property type="molecule type" value="Genomic_DNA"/>
</dbReference>
<dbReference type="AlphaFoldDB" id="A0A0U4WVU9"/>
<accession>A0A0U4WVU9</accession>
<dbReference type="OrthoDB" id="9797506at2"/>
<reference evidence="4" key="1">
    <citation type="submission" date="2015-12" db="EMBL/GenBank/DDBJ databases">
        <authorList>
            <person name="Shamseldin A."/>
            <person name="Moawad H."/>
            <person name="Abd El-Rahim W.M."/>
            <person name="Sadowsky M.J."/>
        </authorList>
    </citation>
    <scope>NUCLEOTIDE SEQUENCE [LARGE SCALE GENOMIC DNA]</scope>
    <source>
        <strain evidence="4">JAM AC0309</strain>
    </source>
</reference>
<dbReference type="InterPro" id="IPR036610">
    <property type="entry name" value="PEBP-like_sf"/>
</dbReference>
<comment type="similarity">
    <text evidence="1">Belongs to the UPF0098 family.</text>
</comment>
<evidence type="ECO:0000256" key="1">
    <source>
        <dbReference type="ARBA" id="ARBA00007120"/>
    </source>
</evidence>
<dbReference type="NCBIfam" id="TIGR00481">
    <property type="entry name" value="YbhB/YbcL family Raf kinase inhibitor-like protein"/>
    <property type="match status" value="1"/>
</dbReference>
<dbReference type="RefSeq" id="WP_096421100.1">
    <property type="nucleotide sequence ID" value="NZ_AP017315.1"/>
</dbReference>
<dbReference type="PANTHER" id="PTHR30289:SF1">
    <property type="entry name" value="PEBP (PHOSPHATIDYLETHANOLAMINE-BINDING PROTEIN) FAMILY PROTEIN"/>
    <property type="match status" value="1"/>
</dbReference>
<dbReference type="PANTHER" id="PTHR30289">
    <property type="entry name" value="UNCHARACTERIZED PROTEIN YBCL-RELATED"/>
    <property type="match status" value="1"/>
</dbReference>